<gene>
    <name evidence="3" type="ORF">BDQ94DRAFT_144920</name>
</gene>
<feature type="non-terminal residue" evidence="3">
    <location>
        <position position="1"/>
    </location>
</feature>
<protein>
    <submittedName>
        <fullName evidence="3">Uncharacterized protein</fullName>
    </submittedName>
</protein>
<evidence type="ECO:0000313" key="4">
    <source>
        <dbReference type="Proteomes" id="UP000253729"/>
    </source>
</evidence>
<dbReference type="GeneID" id="38134898"/>
<reference evidence="3 4" key="1">
    <citation type="submission" date="2018-07" db="EMBL/GenBank/DDBJ databases">
        <title>The genomes of Aspergillus section Nigri reveals drivers in fungal speciation.</title>
        <authorList>
            <consortium name="DOE Joint Genome Institute"/>
            <person name="Vesth T.C."/>
            <person name="Nybo J."/>
            <person name="Theobald S."/>
            <person name="Brandl J."/>
            <person name="Frisvad J.C."/>
            <person name="Nielsen K.F."/>
            <person name="Lyhne E.K."/>
            <person name="Kogle M.E."/>
            <person name="Kuo A."/>
            <person name="Riley R."/>
            <person name="Clum A."/>
            <person name="Nolan M."/>
            <person name="Lipzen A."/>
            <person name="Salamov A."/>
            <person name="Henrissat B."/>
            <person name="Wiebenga A."/>
            <person name="De vries R.P."/>
            <person name="Grigoriev I.V."/>
            <person name="Mortensen U.H."/>
            <person name="Andersen M.R."/>
            <person name="Baker S.E."/>
        </authorList>
    </citation>
    <scope>NUCLEOTIDE SEQUENCE [LARGE SCALE GENOMIC DNA]</scope>
    <source>
        <strain evidence="3 4">CBS 139.54b</strain>
    </source>
</reference>
<dbReference type="RefSeq" id="XP_026625753.1">
    <property type="nucleotide sequence ID" value="XM_026766542.1"/>
</dbReference>
<keyword evidence="2" id="KW-0472">Membrane</keyword>
<organism evidence="3 4">
    <name type="scientific">Aspergillus welwitschiae</name>
    <dbReference type="NCBI Taxonomy" id="1341132"/>
    <lineage>
        <taxon>Eukaryota</taxon>
        <taxon>Fungi</taxon>
        <taxon>Dikarya</taxon>
        <taxon>Ascomycota</taxon>
        <taxon>Pezizomycotina</taxon>
        <taxon>Eurotiomycetes</taxon>
        <taxon>Eurotiomycetidae</taxon>
        <taxon>Eurotiales</taxon>
        <taxon>Aspergillaceae</taxon>
        <taxon>Aspergillus</taxon>
        <taxon>Aspergillus subgen. Circumdati</taxon>
    </lineage>
</organism>
<sequence length="108" mass="11474">MPEAVNIPGWAGHAAVFAGVCLGGIQGQQPDQPTSQTNQVQEEGTSSKFHPHQVPLSPSRPPPNRPLLLLSSPCSPPISRCFSLVPLALLLLARVVVCLYLLPLFSSV</sequence>
<proteinExistence type="predicted"/>
<keyword evidence="2" id="KW-1133">Transmembrane helix</keyword>
<feature type="transmembrane region" description="Helical" evidence="2">
    <location>
        <begin position="81"/>
        <end position="102"/>
    </location>
</feature>
<feature type="compositionally biased region" description="Polar residues" evidence="1">
    <location>
        <begin position="27"/>
        <end position="48"/>
    </location>
</feature>
<dbReference type="EMBL" id="KZ852049">
    <property type="protein sequence ID" value="RDH32731.1"/>
    <property type="molecule type" value="Genomic_DNA"/>
</dbReference>
<dbReference type="AlphaFoldDB" id="A0A3F3Q0R9"/>
<keyword evidence="4" id="KW-1185">Reference proteome</keyword>
<accession>A0A3F3Q0R9</accession>
<name>A0A3F3Q0R9_9EURO</name>
<evidence type="ECO:0000256" key="1">
    <source>
        <dbReference type="SAM" id="MobiDB-lite"/>
    </source>
</evidence>
<feature type="region of interest" description="Disordered" evidence="1">
    <location>
        <begin position="27"/>
        <end position="64"/>
    </location>
</feature>
<dbReference type="Proteomes" id="UP000253729">
    <property type="component" value="Unassembled WGS sequence"/>
</dbReference>
<evidence type="ECO:0000256" key="2">
    <source>
        <dbReference type="SAM" id="Phobius"/>
    </source>
</evidence>
<keyword evidence="2" id="KW-0812">Transmembrane</keyword>
<evidence type="ECO:0000313" key="3">
    <source>
        <dbReference type="EMBL" id="RDH32731.1"/>
    </source>
</evidence>